<keyword evidence="3" id="KW-1185">Reference proteome</keyword>
<protein>
    <recommendedName>
        <fullName evidence="1">Methyltransferase domain-containing protein</fullName>
    </recommendedName>
</protein>
<organism evidence="2 3">
    <name type="scientific">Siansivirga zeaxanthinifaciens CC-SAMT-1</name>
    <dbReference type="NCBI Taxonomy" id="1454006"/>
    <lineage>
        <taxon>Bacteria</taxon>
        <taxon>Pseudomonadati</taxon>
        <taxon>Bacteroidota</taxon>
        <taxon>Flavobacteriia</taxon>
        <taxon>Flavobacteriales</taxon>
        <taxon>Flavobacteriaceae</taxon>
        <taxon>Siansivirga</taxon>
    </lineage>
</organism>
<dbReference type="Proteomes" id="UP000032229">
    <property type="component" value="Chromosome"/>
</dbReference>
<dbReference type="InterPro" id="IPR029063">
    <property type="entry name" value="SAM-dependent_MTases_sf"/>
</dbReference>
<dbReference type="InterPro" id="IPR025714">
    <property type="entry name" value="Methyltranfer_dom"/>
</dbReference>
<dbReference type="SUPFAM" id="SSF53335">
    <property type="entry name" value="S-adenosyl-L-methionine-dependent methyltransferases"/>
    <property type="match status" value="1"/>
</dbReference>
<dbReference type="Pfam" id="PF13847">
    <property type="entry name" value="Methyltransf_31"/>
    <property type="match status" value="1"/>
</dbReference>
<accession>A0A0C5WER1</accession>
<evidence type="ECO:0000313" key="3">
    <source>
        <dbReference type="Proteomes" id="UP000032229"/>
    </source>
</evidence>
<dbReference type="EMBL" id="CP007202">
    <property type="protein sequence ID" value="AJR04702.1"/>
    <property type="molecule type" value="Genomic_DNA"/>
</dbReference>
<gene>
    <name evidence="2" type="ORF">AW14_00765</name>
</gene>
<feature type="domain" description="Methyltransferase" evidence="1">
    <location>
        <begin position="85"/>
        <end position="210"/>
    </location>
</feature>
<dbReference type="STRING" id="1454006.AW14_00765"/>
<dbReference type="Gene3D" id="3.40.50.150">
    <property type="entry name" value="Vaccinia Virus protein VP39"/>
    <property type="match status" value="1"/>
</dbReference>
<dbReference type="HOGENOM" id="CLU_860236_0_0_10"/>
<proteinExistence type="predicted"/>
<dbReference type="RefSeq" id="WP_044637065.1">
    <property type="nucleotide sequence ID" value="NZ_CP007202.1"/>
</dbReference>
<dbReference type="AlphaFoldDB" id="A0A0C5WER1"/>
<sequence length="323" mass="37559">MRLITSDDIIDTYIKLHQRGLSFITSKFNFNQLKRAKTAFNHNTIKTSNWWDIPSIKERWNLLVTGNKKLDFIDFTIENYLNEAQNLSMLSLGSGNCETELKFAKHKALKLITCIDISDIPLKKAKEIADLNELDNIEFKVKNVNDFQFPIKKYDIVYFRASLHHFKNIESLVGLQINNSLKENGFLIIDEYVGPNRLQFPKKQITAINQALKIIPKEYRKRFNLNLLKNKVSGSGILRMIIADPSECIESANILPNIHKNYNTIYEANYGGNILMPVLKDIAHHFTYLTEDKELVLNKLYNFEDEYLKNNPSNFVFGIYQKK</sequence>
<evidence type="ECO:0000313" key="2">
    <source>
        <dbReference type="EMBL" id="AJR04702.1"/>
    </source>
</evidence>
<dbReference type="CDD" id="cd02440">
    <property type="entry name" value="AdoMet_MTases"/>
    <property type="match status" value="1"/>
</dbReference>
<dbReference type="OrthoDB" id="1119595at2"/>
<reference evidence="2 3" key="1">
    <citation type="submission" date="2014-02" db="EMBL/GenBank/DDBJ databases">
        <authorList>
            <person name="Young C.-C."/>
            <person name="Hameed A."/>
            <person name="Huang H.-C."/>
            <person name="Shahina M."/>
        </authorList>
    </citation>
    <scope>NUCLEOTIDE SEQUENCE [LARGE SCALE GENOMIC DNA]</scope>
    <source>
        <strain evidence="2 3">CC-SAMT-1</strain>
    </source>
</reference>
<dbReference type="KEGG" id="sze:AW14_00765"/>
<evidence type="ECO:0000259" key="1">
    <source>
        <dbReference type="Pfam" id="PF13847"/>
    </source>
</evidence>
<name>A0A0C5WER1_9FLAO</name>